<gene>
    <name evidence="6" type="ORF">GGD88_003490</name>
</gene>
<accession>A0A7W6S2J9</accession>
<protein>
    <submittedName>
        <fullName evidence="6">Phage/conjugal plasmid C-4 type zinc finger TraR family protein</fullName>
    </submittedName>
</protein>
<dbReference type="PANTHER" id="PTHR38777">
    <property type="entry name" value="FELS-2 PROPHAGE PROTEIN"/>
    <property type="match status" value="1"/>
</dbReference>
<feature type="domain" description="Zinc finger DksA/TraR C4-type" evidence="5">
    <location>
        <begin position="39"/>
        <end position="68"/>
    </location>
</feature>
<evidence type="ECO:0000256" key="4">
    <source>
        <dbReference type="PROSITE-ProRule" id="PRU00510"/>
    </source>
</evidence>
<keyword evidence="3" id="KW-0862">Zinc</keyword>
<organism evidence="6 7">
    <name type="scientific">Roseospira goensis</name>
    <dbReference type="NCBI Taxonomy" id="391922"/>
    <lineage>
        <taxon>Bacteria</taxon>
        <taxon>Pseudomonadati</taxon>
        <taxon>Pseudomonadota</taxon>
        <taxon>Alphaproteobacteria</taxon>
        <taxon>Rhodospirillales</taxon>
        <taxon>Rhodospirillaceae</taxon>
        <taxon>Roseospira</taxon>
    </lineage>
</organism>
<keyword evidence="1" id="KW-0479">Metal-binding</keyword>
<evidence type="ECO:0000256" key="3">
    <source>
        <dbReference type="ARBA" id="ARBA00022833"/>
    </source>
</evidence>
<name>A0A7W6S2J9_9PROT</name>
<dbReference type="GO" id="GO:0008270">
    <property type="term" value="F:zinc ion binding"/>
    <property type="evidence" value="ECO:0007669"/>
    <property type="project" value="UniProtKB-KW"/>
</dbReference>
<proteinExistence type="predicted"/>
<dbReference type="PROSITE" id="PS51128">
    <property type="entry name" value="ZF_DKSA_2"/>
    <property type="match status" value="1"/>
</dbReference>
<evidence type="ECO:0000313" key="7">
    <source>
        <dbReference type="Proteomes" id="UP000555728"/>
    </source>
</evidence>
<evidence type="ECO:0000313" key="6">
    <source>
        <dbReference type="EMBL" id="MBB4287733.1"/>
    </source>
</evidence>
<dbReference type="RefSeq" id="WP_343056412.1">
    <property type="nucleotide sequence ID" value="NZ_JACIGI010000049.1"/>
</dbReference>
<keyword evidence="2" id="KW-0863">Zinc-finger</keyword>
<dbReference type="Pfam" id="PF01258">
    <property type="entry name" value="zf-dskA_traR"/>
    <property type="match status" value="1"/>
</dbReference>
<dbReference type="EMBL" id="JACIGI010000049">
    <property type="protein sequence ID" value="MBB4287733.1"/>
    <property type="molecule type" value="Genomic_DNA"/>
</dbReference>
<comment type="caution">
    <text evidence="6">The sequence shown here is derived from an EMBL/GenBank/DDBJ whole genome shotgun (WGS) entry which is preliminary data.</text>
</comment>
<dbReference type="PANTHER" id="PTHR38777:SF1">
    <property type="entry name" value="DNAK SUPPRESSOR PROTEIN"/>
    <property type="match status" value="1"/>
</dbReference>
<keyword evidence="7" id="KW-1185">Reference proteome</keyword>
<dbReference type="Proteomes" id="UP000555728">
    <property type="component" value="Unassembled WGS sequence"/>
</dbReference>
<dbReference type="SUPFAM" id="SSF57716">
    <property type="entry name" value="Glucocorticoid receptor-like (DNA-binding domain)"/>
    <property type="match status" value="1"/>
</dbReference>
<evidence type="ECO:0000256" key="2">
    <source>
        <dbReference type="ARBA" id="ARBA00022771"/>
    </source>
</evidence>
<dbReference type="Gene3D" id="1.20.120.910">
    <property type="entry name" value="DksA, coiled-coil domain"/>
    <property type="match status" value="1"/>
</dbReference>
<evidence type="ECO:0000259" key="5">
    <source>
        <dbReference type="Pfam" id="PF01258"/>
    </source>
</evidence>
<dbReference type="GO" id="GO:1900378">
    <property type="term" value="P:positive regulation of secondary metabolite biosynthetic process"/>
    <property type="evidence" value="ECO:0007669"/>
    <property type="project" value="TreeGrafter"/>
</dbReference>
<dbReference type="AlphaFoldDB" id="A0A7W6S2J9"/>
<sequence length="79" mass="8438">MTDIVDIVTERIEAERAAIVARRRVARPAPTTATPATACAGCGQPIPPARRQARPGAIRCAGCEAAHEVRQARRHRTGV</sequence>
<feature type="zinc finger region" description="dksA C4-type" evidence="4">
    <location>
        <begin position="39"/>
        <end position="63"/>
    </location>
</feature>
<dbReference type="InterPro" id="IPR000962">
    <property type="entry name" value="Znf_DskA_TraR"/>
</dbReference>
<evidence type="ECO:0000256" key="1">
    <source>
        <dbReference type="ARBA" id="ARBA00022723"/>
    </source>
</evidence>
<reference evidence="6 7" key="1">
    <citation type="submission" date="2020-08" db="EMBL/GenBank/DDBJ databases">
        <title>Genome sequencing of Purple Non-Sulfur Bacteria from various extreme environments.</title>
        <authorList>
            <person name="Mayer M."/>
        </authorList>
    </citation>
    <scope>NUCLEOTIDE SEQUENCE [LARGE SCALE GENOMIC DNA]</scope>
    <source>
        <strain evidence="6 7">JA135</strain>
    </source>
</reference>